<sequence>MLRRFADENSSEAFAELVRRHIPLVYSTALRQLNGDSGLAQDVTQSVFIDLARKASGLKNRVSITGWLYTSTHYAAAKAVRGESRRREREQEAHRMQELSKSESEVDWSATSRVLDELMHQLKEGDREAILLRYFEDRPFAEVGTSLGVSENAARMRVERALEKLRNLLTGRGIVLTGTALAAGLASQSTSAVPAGLAKAVIESSSALMANQTGMGTIISKIMSVSKVKLGVSALVGVGLVAGFVGQQRSLARLSTENAAMQQENRKLASLAEQKLKVSTNVSPDMAELERLRGEHRELLRLRGEVTRLQASVGSLSNRVANTKNTYGLLPDQMPPIRSPNPAPDAWAYSQLVKKLVSGKISPAEEYHLAKAWPYLGKSVAEPDQFAHFQSSYLASLLDIKDKDTIWRMRQILEQARDEERFKGLSWIRAYDDGLMGDTQPAQTADPEKVAQTRERWKALDQRTLQQLSDVLPPETQQVLAGSVTGVLDFDARLRPNPDRMPDNAKFQELTPQEIYKAWPMPPGTRLQTVVKKLQ</sequence>
<dbReference type="SUPFAM" id="SSF88946">
    <property type="entry name" value="Sigma2 domain of RNA polymerase sigma factors"/>
    <property type="match status" value="1"/>
</dbReference>
<evidence type="ECO:0000259" key="8">
    <source>
        <dbReference type="Pfam" id="PF04545"/>
    </source>
</evidence>
<evidence type="ECO:0000256" key="4">
    <source>
        <dbReference type="ARBA" id="ARBA00023125"/>
    </source>
</evidence>
<organism evidence="9 10">
    <name type="scientific">Pedosphaera parvula (strain Ellin514)</name>
    <dbReference type="NCBI Taxonomy" id="320771"/>
    <lineage>
        <taxon>Bacteria</taxon>
        <taxon>Pseudomonadati</taxon>
        <taxon>Verrucomicrobiota</taxon>
        <taxon>Pedosphaerae</taxon>
        <taxon>Pedosphaerales</taxon>
        <taxon>Pedosphaeraceae</taxon>
        <taxon>Pedosphaera</taxon>
    </lineage>
</organism>
<dbReference type="PANTHER" id="PTHR43133">
    <property type="entry name" value="RNA POLYMERASE ECF-TYPE SIGMA FACTO"/>
    <property type="match status" value="1"/>
</dbReference>
<protein>
    <submittedName>
        <fullName evidence="9">RNA polymerase, sigma-24 subunit, ECF subfamily</fullName>
    </submittedName>
</protein>
<dbReference type="GO" id="GO:0016987">
    <property type="term" value="F:sigma factor activity"/>
    <property type="evidence" value="ECO:0007669"/>
    <property type="project" value="UniProtKB-KW"/>
</dbReference>
<dbReference type="PANTHER" id="PTHR43133:SF8">
    <property type="entry name" value="RNA POLYMERASE SIGMA FACTOR HI_1459-RELATED"/>
    <property type="match status" value="1"/>
</dbReference>
<dbReference type="CDD" id="cd06171">
    <property type="entry name" value="Sigma70_r4"/>
    <property type="match status" value="1"/>
</dbReference>
<evidence type="ECO:0000313" key="9">
    <source>
        <dbReference type="EMBL" id="EEF59259.1"/>
    </source>
</evidence>
<dbReference type="GO" id="GO:0006352">
    <property type="term" value="P:DNA-templated transcription initiation"/>
    <property type="evidence" value="ECO:0007669"/>
    <property type="project" value="InterPro"/>
</dbReference>
<feature type="domain" description="RNA polymerase sigma-70 region 2" evidence="7">
    <location>
        <begin position="17"/>
        <end position="86"/>
    </location>
</feature>
<dbReference type="Proteomes" id="UP000003688">
    <property type="component" value="Unassembled WGS sequence"/>
</dbReference>
<dbReference type="Gene3D" id="1.10.1740.10">
    <property type="match status" value="1"/>
</dbReference>
<dbReference type="InterPro" id="IPR014284">
    <property type="entry name" value="RNA_pol_sigma-70_dom"/>
</dbReference>
<evidence type="ECO:0000313" key="10">
    <source>
        <dbReference type="Proteomes" id="UP000003688"/>
    </source>
</evidence>
<dbReference type="InterPro" id="IPR007627">
    <property type="entry name" value="RNA_pol_sigma70_r2"/>
</dbReference>
<accession>B9XLL1</accession>
<evidence type="ECO:0000256" key="2">
    <source>
        <dbReference type="ARBA" id="ARBA00023015"/>
    </source>
</evidence>
<keyword evidence="10" id="KW-1185">Reference proteome</keyword>
<dbReference type="STRING" id="320771.Cflav_PD2110"/>
<name>B9XLL1_PEDPL</name>
<evidence type="ECO:0000256" key="1">
    <source>
        <dbReference type="ARBA" id="ARBA00010641"/>
    </source>
</evidence>
<dbReference type="InterPro" id="IPR036388">
    <property type="entry name" value="WH-like_DNA-bd_sf"/>
</dbReference>
<dbReference type="NCBIfam" id="TIGR02937">
    <property type="entry name" value="sigma70-ECF"/>
    <property type="match status" value="1"/>
</dbReference>
<comment type="caution">
    <text evidence="9">The sequence shown here is derived from an EMBL/GenBank/DDBJ whole genome shotgun (WGS) entry which is preliminary data.</text>
</comment>
<evidence type="ECO:0000256" key="3">
    <source>
        <dbReference type="ARBA" id="ARBA00023082"/>
    </source>
</evidence>
<dbReference type="Pfam" id="PF04542">
    <property type="entry name" value="Sigma70_r2"/>
    <property type="match status" value="1"/>
</dbReference>
<dbReference type="Pfam" id="PF04545">
    <property type="entry name" value="Sigma70_r4"/>
    <property type="match status" value="1"/>
</dbReference>
<evidence type="ECO:0000256" key="6">
    <source>
        <dbReference type="SAM" id="MobiDB-lite"/>
    </source>
</evidence>
<reference evidence="9 10" key="1">
    <citation type="journal article" date="2011" name="J. Bacteriol.">
        <title>Genome sequence of 'Pedosphaera parvula' Ellin514, an aerobic Verrucomicrobial isolate from pasture soil.</title>
        <authorList>
            <person name="Kant R."/>
            <person name="van Passel M.W."/>
            <person name="Sangwan P."/>
            <person name="Palva A."/>
            <person name="Lucas S."/>
            <person name="Copeland A."/>
            <person name="Lapidus A."/>
            <person name="Glavina Del Rio T."/>
            <person name="Dalin E."/>
            <person name="Tice H."/>
            <person name="Bruce D."/>
            <person name="Goodwin L."/>
            <person name="Pitluck S."/>
            <person name="Chertkov O."/>
            <person name="Larimer F.W."/>
            <person name="Land M.L."/>
            <person name="Hauser L."/>
            <person name="Brettin T.S."/>
            <person name="Detter J.C."/>
            <person name="Han S."/>
            <person name="de Vos W.M."/>
            <person name="Janssen P.H."/>
            <person name="Smidt H."/>
        </authorList>
    </citation>
    <scope>NUCLEOTIDE SEQUENCE [LARGE SCALE GENOMIC DNA]</scope>
    <source>
        <strain evidence="9 10">Ellin514</strain>
    </source>
</reference>
<dbReference type="AlphaFoldDB" id="B9XLL1"/>
<keyword evidence="5" id="KW-0804">Transcription</keyword>
<dbReference type="InterPro" id="IPR013324">
    <property type="entry name" value="RNA_pol_sigma_r3/r4-like"/>
</dbReference>
<dbReference type="InterPro" id="IPR007630">
    <property type="entry name" value="RNA_pol_sigma70_r4"/>
</dbReference>
<dbReference type="InterPro" id="IPR013325">
    <property type="entry name" value="RNA_pol_sigma_r2"/>
</dbReference>
<keyword evidence="3" id="KW-0731">Sigma factor</keyword>
<dbReference type="SUPFAM" id="SSF88659">
    <property type="entry name" value="Sigma3 and sigma4 domains of RNA polymerase sigma factors"/>
    <property type="match status" value="1"/>
</dbReference>
<dbReference type="EMBL" id="ABOX02000030">
    <property type="protein sequence ID" value="EEF59259.1"/>
    <property type="molecule type" value="Genomic_DNA"/>
</dbReference>
<gene>
    <name evidence="9" type="ORF">Cflav_PD2110</name>
</gene>
<keyword evidence="2" id="KW-0805">Transcription regulation</keyword>
<feature type="domain" description="RNA polymerase sigma-70 region 4" evidence="8">
    <location>
        <begin position="118"/>
        <end position="167"/>
    </location>
</feature>
<comment type="similarity">
    <text evidence="1">Belongs to the sigma-70 factor family. ECF subfamily.</text>
</comment>
<dbReference type="InterPro" id="IPR039425">
    <property type="entry name" value="RNA_pol_sigma-70-like"/>
</dbReference>
<proteinExistence type="inferred from homology"/>
<keyword evidence="4" id="KW-0238">DNA-binding</keyword>
<dbReference type="GO" id="GO:0003677">
    <property type="term" value="F:DNA binding"/>
    <property type="evidence" value="ECO:0007669"/>
    <property type="project" value="UniProtKB-KW"/>
</dbReference>
<feature type="region of interest" description="Disordered" evidence="6">
    <location>
        <begin position="80"/>
        <end position="102"/>
    </location>
</feature>
<evidence type="ECO:0000259" key="7">
    <source>
        <dbReference type="Pfam" id="PF04542"/>
    </source>
</evidence>
<dbReference type="Gene3D" id="1.10.10.10">
    <property type="entry name" value="Winged helix-like DNA-binding domain superfamily/Winged helix DNA-binding domain"/>
    <property type="match status" value="1"/>
</dbReference>
<evidence type="ECO:0000256" key="5">
    <source>
        <dbReference type="ARBA" id="ARBA00023163"/>
    </source>
</evidence>